<evidence type="ECO:0000313" key="4">
    <source>
        <dbReference type="EMBL" id="REC67542.1"/>
    </source>
</evidence>
<dbReference type="AlphaFoldDB" id="A0A3D9CP44"/>
<evidence type="ECO:0000256" key="2">
    <source>
        <dbReference type="ARBA" id="ARBA00023270"/>
    </source>
</evidence>
<keyword evidence="2" id="KW-0704">Schiff base</keyword>
<dbReference type="OrthoDB" id="9778711at2"/>
<dbReference type="Pfam" id="PF01791">
    <property type="entry name" value="DeoC"/>
    <property type="match status" value="1"/>
</dbReference>
<reference evidence="4 5" key="1">
    <citation type="journal article" date="2007" name="Int. J. Syst. Evol. Microbiol.">
        <title>Chryseobacterium flavum sp. nov., isolated from polluted soil.</title>
        <authorList>
            <person name="Zhou Y."/>
            <person name="Dong J."/>
            <person name="Wang X."/>
            <person name="Huang X."/>
            <person name="Zhang K.Y."/>
            <person name="Zhang Y.Q."/>
            <person name="Guo Y.F."/>
            <person name="Lai R."/>
            <person name="Li W.J."/>
        </authorList>
    </citation>
    <scope>NUCLEOTIDE SEQUENCE [LARGE SCALE GENOMIC DNA]</scope>
    <source>
        <strain evidence="4 5">KCTC 12877</strain>
    </source>
</reference>
<evidence type="ECO:0000256" key="1">
    <source>
        <dbReference type="ARBA" id="ARBA00022490"/>
    </source>
</evidence>
<dbReference type="EMBL" id="QNUE01000005">
    <property type="protein sequence ID" value="REC67542.1"/>
    <property type="molecule type" value="Genomic_DNA"/>
</dbReference>
<gene>
    <name evidence="4" type="primary">deoC</name>
    <name evidence="4" type="ORF">DRF59_07850</name>
</gene>
<sequence>MNIAQYLDSTYLKTPAQSGISNEETLQKDKELAQEAIDNDIFAIMIRPDYVAEIKKYIREKNSNVAVGTVIGFPEGTYSVDEKLAEASKAIEDGADELDFVINYNAYLQGNLELVKEEFVKGTQLGLQHQKIVKWIIEIAALTDAQIADLTRTISDWAEESFAESDLPHIFVKSSTGFYETTDGRPNGATFEGIQIMLDNAGKLPVKAAGGVRTPDDAEKMIKMGVKRIGTSSALALIQDKNSSEGY</sequence>
<name>A0A3D9CP44_9FLAO</name>
<dbReference type="NCBIfam" id="TIGR00126">
    <property type="entry name" value="deoC"/>
    <property type="match status" value="1"/>
</dbReference>
<dbReference type="PIRSF" id="PIRSF001357">
    <property type="entry name" value="DeoC"/>
    <property type="match status" value="1"/>
</dbReference>
<dbReference type="EC" id="4.1.2.4" evidence="3"/>
<organism evidence="4 5">
    <name type="scientific">Chryseobacterium flavum</name>
    <dbReference type="NCBI Taxonomy" id="415851"/>
    <lineage>
        <taxon>Bacteria</taxon>
        <taxon>Pseudomonadati</taxon>
        <taxon>Bacteroidota</taxon>
        <taxon>Flavobacteriia</taxon>
        <taxon>Flavobacteriales</taxon>
        <taxon>Weeksellaceae</taxon>
        <taxon>Chryseobacterium group</taxon>
        <taxon>Chryseobacterium</taxon>
    </lineage>
</organism>
<protein>
    <recommendedName>
        <fullName evidence="3">Deoxyribose-phosphate aldolase</fullName>
        <ecNumber evidence="3">4.1.2.4</ecNumber>
    </recommendedName>
</protein>
<dbReference type="InterPro" id="IPR002915">
    <property type="entry name" value="DeoC/FbaB/LacD_aldolase"/>
</dbReference>
<dbReference type="Gene3D" id="3.20.20.70">
    <property type="entry name" value="Aldolase class I"/>
    <property type="match status" value="1"/>
</dbReference>
<dbReference type="GO" id="GO:0016052">
    <property type="term" value="P:carbohydrate catabolic process"/>
    <property type="evidence" value="ECO:0007669"/>
    <property type="project" value="TreeGrafter"/>
</dbReference>
<dbReference type="GO" id="GO:0009264">
    <property type="term" value="P:deoxyribonucleotide catabolic process"/>
    <property type="evidence" value="ECO:0007669"/>
    <property type="project" value="UniProtKB-UniRule"/>
</dbReference>
<dbReference type="RefSeq" id="WP_115958468.1">
    <property type="nucleotide sequence ID" value="NZ_CBCRVL010000003.1"/>
</dbReference>
<accession>A0A3D9CP44</accession>
<proteinExistence type="predicted"/>
<comment type="caution">
    <text evidence="4">The sequence shown here is derived from an EMBL/GenBank/DDBJ whole genome shotgun (WGS) entry which is preliminary data.</text>
</comment>
<dbReference type="GO" id="GO:0004139">
    <property type="term" value="F:deoxyribose-phosphate aldolase activity"/>
    <property type="evidence" value="ECO:0007669"/>
    <property type="project" value="UniProtKB-UniRule"/>
</dbReference>
<dbReference type="PANTHER" id="PTHR10889">
    <property type="entry name" value="DEOXYRIBOSE-PHOSPHATE ALDOLASE"/>
    <property type="match status" value="1"/>
</dbReference>
<dbReference type="GO" id="GO:0005737">
    <property type="term" value="C:cytoplasm"/>
    <property type="evidence" value="ECO:0007669"/>
    <property type="project" value="InterPro"/>
</dbReference>
<dbReference type="Proteomes" id="UP000256769">
    <property type="component" value="Unassembled WGS sequence"/>
</dbReference>
<evidence type="ECO:0000256" key="3">
    <source>
        <dbReference type="NCBIfam" id="TIGR00126"/>
    </source>
</evidence>
<dbReference type="PANTHER" id="PTHR10889:SF1">
    <property type="entry name" value="DEOXYRIBOSE-PHOSPHATE ALDOLASE"/>
    <property type="match status" value="1"/>
</dbReference>
<keyword evidence="1" id="KW-0963">Cytoplasm</keyword>
<dbReference type="InterPro" id="IPR011343">
    <property type="entry name" value="DeoC"/>
</dbReference>
<dbReference type="InterPro" id="IPR013785">
    <property type="entry name" value="Aldolase_TIM"/>
</dbReference>
<dbReference type="SMART" id="SM01133">
    <property type="entry name" value="DeoC"/>
    <property type="match status" value="1"/>
</dbReference>
<dbReference type="SUPFAM" id="SSF51569">
    <property type="entry name" value="Aldolase"/>
    <property type="match status" value="1"/>
</dbReference>
<keyword evidence="5" id="KW-1185">Reference proteome</keyword>
<keyword evidence="4" id="KW-0456">Lyase</keyword>
<evidence type="ECO:0000313" key="5">
    <source>
        <dbReference type="Proteomes" id="UP000256769"/>
    </source>
</evidence>